<accession>A0A6J5MLV9</accession>
<dbReference type="EMBL" id="LR796482">
    <property type="protein sequence ID" value="CAB4147262.1"/>
    <property type="molecule type" value="Genomic_DNA"/>
</dbReference>
<organism evidence="1">
    <name type="scientific">uncultured Caudovirales phage</name>
    <dbReference type="NCBI Taxonomy" id="2100421"/>
    <lineage>
        <taxon>Viruses</taxon>
        <taxon>Duplodnaviria</taxon>
        <taxon>Heunggongvirae</taxon>
        <taxon>Uroviricota</taxon>
        <taxon>Caudoviricetes</taxon>
        <taxon>Peduoviridae</taxon>
        <taxon>Maltschvirus</taxon>
        <taxon>Maltschvirus maltsch</taxon>
    </lineage>
</organism>
<reference evidence="1" key="1">
    <citation type="submission" date="2020-04" db="EMBL/GenBank/DDBJ databases">
        <authorList>
            <person name="Chiriac C."/>
            <person name="Salcher M."/>
            <person name="Ghai R."/>
            <person name="Kavagutti S V."/>
        </authorList>
    </citation>
    <scope>NUCLEOTIDE SEQUENCE</scope>
</reference>
<proteinExistence type="predicted"/>
<protein>
    <submittedName>
        <fullName evidence="1">Uncharacterized protein</fullName>
    </submittedName>
</protein>
<sequence>MADTTTTNLLLTKPEVGASTDTWGTKVNTDLDLIDALFDTGPLLKVTKGGTGVGTSTGSGANVLGTSPTINNPTVTNYVESVVAIGTVTSASTIALTSGTVQTATLTASTACTFTMPTATAGKSFVLLLKQAASTGNGTATFTSVKWGTAGAPTITATAGKMDILTFVADGTNWYGSIAQGYTP</sequence>
<evidence type="ECO:0000313" key="1">
    <source>
        <dbReference type="EMBL" id="CAB4147262.1"/>
    </source>
</evidence>
<name>A0A6J5MLV9_9CAUD</name>
<gene>
    <name evidence="1" type="ORF">UFOVP515_18</name>
</gene>